<evidence type="ECO:0000313" key="2">
    <source>
        <dbReference type="Proteomes" id="UP000315003"/>
    </source>
</evidence>
<accession>A0A517STZ6</accession>
<dbReference type="AlphaFoldDB" id="A0A517STZ6"/>
<evidence type="ECO:0000313" key="1">
    <source>
        <dbReference type="EMBL" id="QDT59553.1"/>
    </source>
</evidence>
<sequence>MSAKHRERLQNRPIPGLSALFRRRFAGCIWISACAQCLQQTELTHLTKNRIRDRTKFGLQAS</sequence>
<protein>
    <submittedName>
        <fullName evidence="1">Uncharacterized protein</fullName>
    </submittedName>
</protein>
<proteinExistence type="predicted"/>
<organism evidence="1 2">
    <name type="scientific">Stieleria bergensis</name>
    <dbReference type="NCBI Taxonomy" id="2528025"/>
    <lineage>
        <taxon>Bacteria</taxon>
        <taxon>Pseudomonadati</taxon>
        <taxon>Planctomycetota</taxon>
        <taxon>Planctomycetia</taxon>
        <taxon>Pirellulales</taxon>
        <taxon>Pirellulaceae</taxon>
        <taxon>Stieleria</taxon>
    </lineage>
</organism>
<dbReference type="Proteomes" id="UP000315003">
    <property type="component" value="Chromosome"/>
</dbReference>
<reference evidence="1 2" key="1">
    <citation type="submission" date="2019-02" db="EMBL/GenBank/DDBJ databases">
        <title>Deep-cultivation of Planctomycetes and their phenomic and genomic characterization uncovers novel biology.</title>
        <authorList>
            <person name="Wiegand S."/>
            <person name="Jogler M."/>
            <person name="Boedeker C."/>
            <person name="Pinto D."/>
            <person name="Vollmers J."/>
            <person name="Rivas-Marin E."/>
            <person name="Kohn T."/>
            <person name="Peeters S.H."/>
            <person name="Heuer A."/>
            <person name="Rast P."/>
            <person name="Oberbeckmann S."/>
            <person name="Bunk B."/>
            <person name="Jeske O."/>
            <person name="Meyerdierks A."/>
            <person name="Storesund J.E."/>
            <person name="Kallscheuer N."/>
            <person name="Luecker S."/>
            <person name="Lage O.M."/>
            <person name="Pohl T."/>
            <person name="Merkel B.J."/>
            <person name="Hornburger P."/>
            <person name="Mueller R.-W."/>
            <person name="Bruemmer F."/>
            <person name="Labrenz M."/>
            <person name="Spormann A.M."/>
            <person name="Op den Camp H."/>
            <person name="Overmann J."/>
            <person name="Amann R."/>
            <person name="Jetten M.S.M."/>
            <person name="Mascher T."/>
            <person name="Medema M.H."/>
            <person name="Devos D.P."/>
            <person name="Kaster A.-K."/>
            <person name="Ovreas L."/>
            <person name="Rohde M."/>
            <person name="Galperin M.Y."/>
            <person name="Jogler C."/>
        </authorList>
    </citation>
    <scope>NUCLEOTIDE SEQUENCE [LARGE SCALE GENOMIC DNA]</scope>
    <source>
        <strain evidence="1 2">SV_7m_r</strain>
    </source>
</reference>
<gene>
    <name evidence="1" type="ORF">SV7mr_20610</name>
</gene>
<name>A0A517STZ6_9BACT</name>
<keyword evidence="2" id="KW-1185">Reference proteome</keyword>
<dbReference type="EMBL" id="CP036272">
    <property type="protein sequence ID" value="QDT59553.1"/>
    <property type="molecule type" value="Genomic_DNA"/>
</dbReference>